<proteinExistence type="predicted"/>
<organism evidence="2">
    <name type="scientific">Picea glauca</name>
    <name type="common">White spruce</name>
    <name type="synonym">Pinus glauca</name>
    <dbReference type="NCBI Taxonomy" id="3330"/>
    <lineage>
        <taxon>Eukaryota</taxon>
        <taxon>Viridiplantae</taxon>
        <taxon>Streptophyta</taxon>
        <taxon>Embryophyta</taxon>
        <taxon>Tracheophyta</taxon>
        <taxon>Spermatophyta</taxon>
        <taxon>Pinopsida</taxon>
        <taxon>Pinidae</taxon>
        <taxon>Conifers I</taxon>
        <taxon>Pinales</taxon>
        <taxon>Pinaceae</taxon>
        <taxon>Picea</taxon>
    </lineage>
</organism>
<reference evidence="2" key="1">
    <citation type="journal article" date="2015" name="Genome Biol. Evol.">
        <title>Organellar Genomes of White Spruce (Picea glauca): Assembly and Annotation.</title>
        <authorList>
            <person name="Jackman S.D."/>
            <person name="Warren R.L."/>
            <person name="Gibb E.A."/>
            <person name="Vandervalk B.P."/>
            <person name="Mohamadi H."/>
            <person name="Chu J."/>
            <person name="Raymond A."/>
            <person name="Pleasance S."/>
            <person name="Coope R."/>
            <person name="Wildung M.R."/>
            <person name="Ritland C.E."/>
            <person name="Bousquet J."/>
            <person name="Jones S.J."/>
            <person name="Bohlmann J."/>
            <person name="Birol I."/>
        </authorList>
    </citation>
    <scope>NUCLEOTIDE SEQUENCE [LARGE SCALE GENOMIC DNA]</scope>
    <source>
        <tissue evidence="2">Flushing bud</tissue>
    </source>
</reference>
<geneLocation type="mitochondrion" evidence="2"/>
<dbReference type="AlphaFoldDB" id="A0A101LZM8"/>
<comment type="caution">
    <text evidence="2">The sequence shown here is derived from an EMBL/GenBank/DDBJ whole genome shotgun (WGS) entry which is preliminary data.</text>
</comment>
<sequence>MLFPLLVVLFMLGTCACSTADARAAPYSNDVG</sequence>
<gene>
    <name evidence="2" type="ORF">ABT39_MTgene5314</name>
</gene>
<evidence type="ECO:0000313" key="2">
    <source>
        <dbReference type="EMBL" id="KUM48314.1"/>
    </source>
</evidence>
<protein>
    <submittedName>
        <fullName evidence="2">Uncharacterized protein</fullName>
    </submittedName>
</protein>
<name>A0A101LZM8_PICGL</name>
<dbReference type="EMBL" id="LKAM01000006">
    <property type="protein sequence ID" value="KUM48314.1"/>
    <property type="molecule type" value="Genomic_DNA"/>
</dbReference>
<evidence type="ECO:0000256" key="1">
    <source>
        <dbReference type="SAM" id="SignalP"/>
    </source>
</evidence>
<keyword evidence="2" id="KW-0496">Mitochondrion</keyword>
<feature type="chain" id="PRO_5007100187" evidence="1">
    <location>
        <begin position="18"/>
        <end position="32"/>
    </location>
</feature>
<feature type="signal peptide" evidence="1">
    <location>
        <begin position="1"/>
        <end position="17"/>
    </location>
</feature>
<accession>A0A101LZM8</accession>
<keyword evidence="1" id="KW-0732">Signal</keyword>